<proteinExistence type="predicted"/>
<name>A0A8S9NBU5_BRACR</name>
<gene>
    <name evidence="1" type="ORF">F2Q69_00043189</name>
</gene>
<reference evidence="1" key="1">
    <citation type="submission" date="2019-12" db="EMBL/GenBank/DDBJ databases">
        <title>Genome sequencing and annotation of Brassica cretica.</title>
        <authorList>
            <person name="Studholme D.J."/>
            <person name="Sarris P."/>
        </authorList>
    </citation>
    <scope>NUCLEOTIDE SEQUENCE</scope>
    <source>
        <strain evidence="1">PFS-109/04</strain>
        <tissue evidence="1">Leaf</tissue>
    </source>
</reference>
<evidence type="ECO:0000313" key="1">
    <source>
        <dbReference type="EMBL" id="KAF3501432.1"/>
    </source>
</evidence>
<dbReference type="AlphaFoldDB" id="A0A8S9NBU5"/>
<dbReference type="Proteomes" id="UP000712600">
    <property type="component" value="Unassembled WGS sequence"/>
</dbReference>
<dbReference type="EMBL" id="QGKX02001621">
    <property type="protein sequence ID" value="KAF3501432.1"/>
    <property type="molecule type" value="Genomic_DNA"/>
</dbReference>
<accession>A0A8S9NBU5</accession>
<evidence type="ECO:0000313" key="2">
    <source>
        <dbReference type="Proteomes" id="UP000712600"/>
    </source>
</evidence>
<organism evidence="1 2">
    <name type="scientific">Brassica cretica</name>
    <name type="common">Mustard</name>
    <dbReference type="NCBI Taxonomy" id="69181"/>
    <lineage>
        <taxon>Eukaryota</taxon>
        <taxon>Viridiplantae</taxon>
        <taxon>Streptophyta</taxon>
        <taxon>Embryophyta</taxon>
        <taxon>Tracheophyta</taxon>
        <taxon>Spermatophyta</taxon>
        <taxon>Magnoliopsida</taxon>
        <taxon>eudicotyledons</taxon>
        <taxon>Gunneridae</taxon>
        <taxon>Pentapetalae</taxon>
        <taxon>rosids</taxon>
        <taxon>malvids</taxon>
        <taxon>Brassicales</taxon>
        <taxon>Brassicaceae</taxon>
        <taxon>Brassiceae</taxon>
        <taxon>Brassica</taxon>
    </lineage>
</organism>
<comment type="caution">
    <text evidence="1">The sequence shown here is derived from an EMBL/GenBank/DDBJ whole genome shotgun (WGS) entry which is preliminary data.</text>
</comment>
<sequence length="466" mass="51312">MGGGRGIFIGISNQSETSRVAARVSLRMAPDACAATPRAPHGWLHDLLTRKVTPHPITVWMHGLSPCKETPHPPHVCPHGLVACIATPRSWTIHLVLHMSTCMYRFHVMQHLMLPLTHTMPGACHHVLNTHIKPPRASRSIRPISAFSTDLELVSSRTDLSSLEQNLLQVLTQNRQREIGGGRGLFIGISNQSETSRVAARVSLRMAADTCAATPRPPHGWLDDLLTCKVTPRRIPVCMHGLAPCKETPRPPHVWPHGLVACITTPRAWPIHPVLHMSTCMYSISTGLQSVPAMCPLEQMTPTNHIDTCSQGYVSIRPCAHKSLVLPRPHASIRPCASIRLREIGGGRGLFIGISNQSETSRVAARVSLRMAADTCAATPRPPHGWLDDLLTCKVTPRRIPVCMHGLDPCKETPRPPHVWPHGLVACIATPRAWPIHPVLHMSTCMYRFHVLQHFMLPLTHTIPGA</sequence>
<protein>
    <submittedName>
        <fullName evidence="1">Uncharacterized protein</fullName>
    </submittedName>
</protein>